<feature type="transmembrane region" description="Helical" evidence="5">
    <location>
        <begin position="136"/>
        <end position="156"/>
    </location>
</feature>
<dbReference type="InterPro" id="IPR001623">
    <property type="entry name" value="DnaJ_domain"/>
</dbReference>
<protein>
    <recommendedName>
        <fullName evidence="6">J domain-containing protein</fullName>
    </recommendedName>
</protein>
<evidence type="ECO:0000256" key="5">
    <source>
        <dbReference type="SAM" id="Phobius"/>
    </source>
</evidence>
<dbReference type="Pfam" id="PF09320">
    <property type="entry name" value="DUF1977"/>
    <property type="match status" value="1"/>
</dbReference>
<dbReference type="SUPFAM" id="SSF46565">
    <property type="entry name" value="Chaperone J-domain"/>
    <property type="match status" value="1"/>
</dbReference>
<keyword evidence="4 5" id="KW-0472">Membrane</keyword>
<dbReference type="EMBL" id="JAOAOG010000028">
    <property type="protein sequence ID" value="KAJ6253720.1"/>
    <property type="molecule type" value="Genomic_DNA"/>
</dbReference>
<evidence type="ECO:0000256" key="2">
    <source>
        <dbReference type="ARBA" id="ARBA00022692"/>
    </source>
</evidence>
<feature type="domain" description="J" evidence="6">
    <location>
        <begin position="13"/>
        <end position="75"/>
    </location>
</feature>
<evidence type="ECO:0000256" key="4">
    <source>
        <dbReference type="ARBA" id="ARBA00023136"/>
    </source>
</evidence>
<accession>A0ABQ8ZAH6</accession>
<dbReference type="SMART" id="SM00271">
    <property type="entry name" value="DnaJ"/>
    <property type="match status" value="1"/>
</dbReference>
<evidence type="ECO:0000256" key="1">
    <source>
        <dbReference type="ARBA" id="ARBA00004167"/>
    </source>
</evidence>
<name>A0ABQ8ZAH6_9EUKA</name>
<dbReference type="Gene3D" id="1.10.287.110">
    <property type="entry name" value="DnaJ domain"/>
    <property type="match status" value="1"/>
</dbReference>
<evidence type="ECO:0000256" key="3">
    <source>
        <dbReference type="ARBA" id="ARBA00022989"/>
    </source>
</evidence>
<dbReference type="InterPro" id="IPR015399">
    <property type="entry name" value="DUF1977_DnaJ-like"/>
</dbReference>
<dbReference type="PRINTS" id="PR00625">
    <property type="entry name" value="JDOMAIN"/>
</dbReference>
<evidence type="ECO:0000313" key="7">
    <source>
        <dbReference type="EMBL" id="KAJ6253720.1"/>
    </source>
</evidence>
<dbReference type="Proteomes" id="UP001150062">
    <property type="component" value="Unassembled WGS sequence"/>
</dbReference>
<evidence type="ECO:0000259" key="6">
    <source>
        <dbReference type="PROSITE" id="PS50076"/>
    </source>
</evidence>
<dbReference type="Pfam" id="PF00226">
    <property type="entry name" value="DnaJ"/>
    <property type="match status" value="1"/>
</dbReference>
<dbReference type="InterPro" id="IPR051100">
    <property type="entry name" value="DnaJ_subfamily_B/C"/>
</dbReference>
<dbReference type="InterPro" id="IPR036869">
    <property type="entry name" value="J_dom_sf"/>
</dbReference>
<comment type="caution">
    <text evidence="7">The sequence shown here is derived from an EMBL/GenBank/DDBJ whole genome shotgun (WGS) entry which is preliminary data.</text>
</comment>
<reference evidence="7" key="1">
    <citation type="submission" date="2022-08" db="EMBL/GenBank/DDBJ databases">
        <title>Novel sulfate-reducing endosymbionts in the free-living metamonad Anaeramoeba.</title>
        <authorList>
            <person name="Jerlstrom-Hultqvist J."/>
            <person name="Cepicka I."/>
            <person name="Gallot-Lavallee L."/>
            <person name="Salas-Leiva D."/>
            <person name="Curtis B.A."/>
            <person name="Zahonova K."/>
            <person name="Pipaliya S."/>
            <person name="Dacks J."/>
            <person name="Roger A.J."/>
        </authorList>
    </citation>
    <scope>NUCLEOTIDE SEQUENCE</scope>
    <source>
        <strain evidence="7">Schooner1</strain>
    </source>
</reference>
<dbReference type="PROSITE" id="PS50076">
    <property type="entry name" value="DNAJ_2"/>
    <property type="match status" value="1"/>
</dbReference>
<organism evidence="7 8">
    <name type="scientific">Anaeramoeba flamelloides</name>
    <dbReference type="NCBI Taxonomy" id="1746091"/>
    <lineage>
        <taxon>Eukaryota</taxon>
        <taxon>Metamonada</taxon>
        <taxon>Anaeramoebidae</taxon>
        <taxon>Anaeramoeba</taxon>
    </lineage>
</organism>
<keyword evidence="3 5" id="KW-1133">Transmembrane helix</keyword>
<keyword evidence="2 5" id="KW-0812">Transmembrane</keyword>
<comment type="subcellular location">
    <subcellularLocation>
        <location evidence="1">Membrane</location>
        <topology evidence="1">Single-pass membrane protein</topology>
    </subcellularLocation>
</comment>
<dbReference type="PANTHER" id="PTHR43908">
    <property type="entry name" value="AT29763P-RELATED"/>
    <property type="match status" value="1"/>
</dbReference>
<evidence type="ECO:0000313" key="8">
    <source>
        <dbReference type="Proteomes" id="UP001150062"/>
    </source>
</evidence>
<dbReference type="CDD" id="cd06257">
    <property type="entry name" value="DnaJ"/>
    <property type="match status" value="1"/>
</dbReference>
<sequence length="269" mass="31749">MSREINKILNSKTHYETLGVAPNCDTDTLRKVYRNLTKNYHPDKCKNGLEVFKKIKKAFECLSKPELRKEYDESLLRSKQIQQNHRSLQKKTIHQNVSKGKIFEKVHNQNGFFHHQFGFFYDDKGKKGNQSQSSNLKLSLQIIPIVLIVILIYFYLNSKTNGYEELVSLSPQDKFWIKRNTNKREVVYYVSNDFKKDITKNKHLTLDLIENYVEITYENHLKKICSKKLNNLIKVKKSANKKISVEDINNTKSLIDECRKLKAFENKIR</sequence>
<keyword evidence="8" id="KW-1185">Reference proteome</keyword>
<gene>
    <name evidence="7" type="ORF">M0813_13135</name>
</gene>
<proteinExistence type="predicted"/>